<accession>A0A6P1T4Y5</accession>
<keyword evidence="8" id="KW-1185">Reference proteome</keyword>
<dbReference type="AlphaFoldDB" id="A0A6P1T4Y5"/>
<keyword evidence="3 6" id="KW-0812">Transmembrane</keyword>
<feature type="transmembrane region" description="Helical" evidence="6">
    <location>
        <begin position="115"/>
        <end position="140"/>
    </location>
</feature>
<evidence type="ECO:0000256" key="6">
    <source>
        <dbReference type="SAM" id="Phobius"/>
    </source>
</evidence>
<evidence type="ECO:0000256" key="1">
    <source>
        <dbReference type="ARBA" id="ARBA00004651"/>
    </source>
</evidence>
<dbReference type="Proteomes" id="UP000464495">
    <property type="component" value="Chromosome"/>
</dbReference>
<feature type="transmembrane region" description="Helical" evidence="6">
    <location>
        <begin position="188"/>
        <end position="208"/>
    </location>
</feature>
<feature type="transmembrane region" description="Helical" evidence="6">
    <location>
        <begin position="147"/>
        <end position="168"/>
    </location>
</feature>
<proteinExistence type="predicted"/>
<feature type="transmembrane region" description="Helical" evidence="6">
    <location>
        <begin position="41"/>
        <end position="61"/>
    </location>
</feature>
<dbReference type="InterPro" id="IPR001123">
    <property type="entry name" value="LeuE-type"/>
</dbReference>
<dbReference type="PANTHER" id="PTHR30086">
    <property type="entry name" value="ARGININE EXPORTER PROTEIN ARGO"/>
    <property type="match status" value="1"/>
</dbReference>
<keyword evidence="2" id="KW-1003">Cell membrane</keyword>
<protein>
    <recommendedName>
        <fullName evidence="9">LysE family translocator</fullName>
    </recommendedName>
</protein>
<evidence type="ECO:0008006" key="9">
    <source>
        <dbReference type="Google" id="ProtNLM"/>
    </source>
</evidence>
<evidence type="ECO:0000256" key="2">
    <source>
        <dbReference type="ARBA" id="ARBA00022475"/>
    </source>
</evidence>
<comment type="subcellular location">
    <subcellularLocation>
        <location evidence="1">Cell membrane</location>
        <topology evidence="1">Multi-pass membrane protein</topology>
    </subcellularLocation>
</comment>
<evidence type="ECO:0000256" key="5">
    <source>
        <dbReference type="ARBA" id="ARBA00023136"/>
    </source>
</evidence>
<keyword evidence="4 6" id="KW-1133">Transmembrane helix</keyword>
<evidence type="ECO:0000256" key="4">
    <source>
        <dbReference type="ARBA" id="ARBA00022989"/>
    </source>
</evidence>
<feature type="transmembrane region" description="Helical" evidence="6">
    <location>
        <begin position="73"/>
        <end position="95"/>
    </location>
</feature>
<keyword evidence="5 6" id="KW-0472">Membrane</keyword>
<sequence>MPWHDLLSVFGLYALTLFSPGPAKLAVIGVALSSGRYLGLATSLGVTMASVAWSTGAAIGATTLVRTWPESVVLLRLLGSGYLLWLAFVFGRAGWRGGSDRKILPTLAPESWPHAFLIGFSIHLANPNAALFWIGLFALVVTPGVGAFTLGVVVAGCGMMALAGFGTYALVFSGQKVRGAVGGRSRAIAIGASCILAMVALRIAFLSLA</sequence>
<dbReference type="Pfam" id="PF01810">
    <property type="entry name" value="LysE"/>
    <property type="match status" value="1"/>
</dbReference>
<reference evidence="7 8" key="1">
    <citation type="submission" date="2019-12" db="EMBL/GenBank/DDBJ databases">
        <title>Complete genome sequence of Algicella marina strain 9Alg 56(T) isolated from the red alga Tichocarpus crinitus.</title>
        <authorList>
            <person name="Kim S.-G."/>
            <person name="Nedashkovskaya O.I."/>
        </authorList>
    </citation>
    <scope>NUCLEOTIDE SEQUENCE [LARGE SCALE GENOMIC DNA]</scope>
    <source>
        <strain evidence="7 8">9Alg 56</strain>
    </source>
</reference>
<organism evidence="7 8">
    <name type="scientific">Algicella marina</name>
    <dbReference type="NCBI Taxonomy" id="2683284"/>
    <lineage>
        <taxon>Bacteria</taxon>
        <taxon>Pseudomonadati</taxon>
        <taxon>Pseudomonadota</taxon>
        <taxon>Alphaproteobacteria</taxon>
        <taxon>Rhodobacterales</taxon>
        <taxon>Paracoccaceae</taxon>
        <taxon>Algicella</taxon>
    </lineage>
</organism>
<evidence type="ECO:0000256" key="3">
    <source>
        <dbReference type="ARBA" id="ARBA00022692"/>
    </source>
</evidence>
<dbReference type="EMBL" id="CP046620">
    <property type="protein sequence ID" value="QHQ37077.1"/>
    <property type="molecule type" value="Genomic_DNA"/>
</dbReference>
<dbReference type="PANTHER" id="PTHR30086:SF20">
    <property type="entry name" value="ARGININE EXPORTER PROTEIN ARGO-RELATED"/>
    <property type="match status" value="1"/>
</dbReference>
<evidence type="ECO:0000313" key="7">
    <source>
        <dbReference type="EMBL" id="QHQ37077.1"/>
    </source>
</evidence>
<gene>
    <name evidence="7" type="ORF">GO499_18775</name>
</gene>
<dbReference type="KEGG" id="amaq:GO499_18775"/>
<evidence type="ECO:0000313" key="8">
    <source>
        <dbReference type="Proteomes" id="UP000464495"/>
    </source>
</evidence>
<name>A0A6P1T4Y5_9RHOB</name>
<dbReference type="GO" id="GO:0005886">
    <property type="term" value="C:plasma membrane"/>
    <property type="evidence" value="ECO:0007669"/>
    <property type="project" value="UniProtKB-SubCell"/>
</dbReference>
<dbReference type="RefSeq" id="WP_161863619.1">
    <property type="nucleotide sequence ID" value="NZ_CP046620.1"/>
</dbReference>
<dbReference type="GO" id="GO:0015171">
    <property type="term" value="F:amino acid transmembrane transporter activity"/>
    <property type="evidence" value="ECO:0007669"/>
    <property type="project" value="TreeGrafter"/>
</dbReference>